<evidence type="ECO:0000256" key="1">
    <source>
        <dbReference type="SAM" id="MobiDB-lite"/>
    </source>
</evidence>
<dbReference type="FunFam" id="1.10.8.270:FF:000026">
    <property type="entry name" value="TBC (Tre-2/Bub2/Cdc16) domain family"/>
    <property type="match status" value="1"/>
</dbReference>
<dbReference type="Proteomes" id="UP000298138">
    <property type="component" value="Unassembled WGS sequence"/>
</dbReference>
<feature type="compositionally biased region" description="Acidic residues" evidence="1">
    <location>
        <begin position="46"/>
        <end position="58"/>
    </location>
</feature>
<dbReference type="InParanoid" id="A0A4S2MPY6"/>
<feature type="compositionally biased region" description="Low complexity" evidence="1">
    <location>
        <begin position="901"/>
        <end position="911"/>
    </location>
</feature>
<dbReference type="SUPFAM" id="SSF47923">
    <property type="entry name" value="Ypt/Rab-GAP domain of gyp1p"/>
    <property type="match status" value="2"/>
</dbReference>
<feature type="compositionally biased region" description="Polar residues" evidence="1">
    <location>
        <begin position="237"/>
        <end position="253"/>
    </location>
</feature>
<dbReference type="OrthoDB" id="294251at2759"/>
<feature type="compositionally biased region" description="Basic and acidic residues" evidence="1">
    <location>
        <begin position="346"/>
        <end position="362"/>
    </location>
</feature>
<feature type="compositionally biased region" description="Low complexity" evidence="1">
    <location>
        <begin position="97"/>
        <end position="110"/>
    </location>
</feature>
<dbReference type="GO" id="GO:0031267">
    <property type="term" value="F:small GTPase binding"/>
    <property type="evidence" value="ECO:0007669"/>
    <property type="project" value="TreeGrafter"/>
</dbReference>
<dbReference type="SMART" id="SM00164">
    <property type="entry name" value="TBC"/>
    <property type="match status" value="1"/>
</dbReference>
<feature type="compositionally biased region" description="Basic and acidic residues" evidence="1">
    <location>
        <begin position="369"/>
        <end position="388"/>
    </location>
</feature>
<feature type="domain" description="Rab-GAP TBC" evidence="2">
    <location>
        <begin position="555"/>
        <end position="745"/>
    </location>
</feature>
<name>A0A4S2MPY6_9PEZI</name>
<keyword evidence="4" id="KW-1185">Reference proteome</keyword>
<dbReference type="PANTHER" id="PTHR47219">
    <property type="entry name" value="RAB GTPASE-ACTIVATING PROTEIN 1-LIKE"/>
    <property type="match status" value="1"/>
</dbReference>
<dbReference type="InterPro" id="IPR035969">
    <property type="entry name" value="Rab-GAP_TBC_sf"/>
</dbReference>
<feature type="compositionally biased region" description="Basic and acidic residues" evidence="1">
    <location>
        <begin position="852"/>
        <end position="873"/>
    </location>
</feature>
<feature type="compositionally biased region" description="Low complexity" evidence="1">
    <location>
        <begin position="59"/>
        <end position="71"/>
    </location>
</feature>
<dbReference type="GO" id="GO:0005096">
    <property type="term" value="F:GTPase activator activity"/>
    <property type="evidence" value="ECO:0007669"/>
    <property type="project" value="TreeGrafter"/>
</dbReference>
<feature type="compositionally biased region" description="Polar residues" evidence="1">
    <location>
        <begin position="876"/>
        <end position="891"/>
    </location>
</feature>
<dbReference type="PANTHER" id="PTHR47219:SF20">
    <property type="entry name" value="TBC1 DOMAIN FAMILY MEMBER 2B"/>
    <property type="match status" value="1"/>
</dbReference>
<reference evidence="3 4" key="1">
    <citation type="submission" date="2019-04" db="EMBL/GenBank/DDBJ databases">
        <title>Comparative genomics and transcriptomics to analyze fruiting body development in filamentous ascomycetes.</title>
        <authorList>
            <consortium name="DOE Joint Genome Institute"/>
            <person name="Lutkenhaus R."/>
            <person name="Traeger S."/>
            <person name="Breuer J."/>
            <person name="Kuo A."/>
            <person name="Lipzen A."/>
            <person name="Pangilinan J."/>
            <person name="Dilworth D."/>
            <person name="Sandor L."/>
            <person name="Poggeler S."/>
            <person name="Barry K."/>
            <person name="Grigoriev I.V."/>
            <person name="Nowrousian M."/>
        </authorList>
    </citation>
    <scope>NUCLEOTIDE SEQUENCE [LARGE SCALE GENOMIC DNA]</scope>
    <source>
        <strain evidence="3 4">CBS 389.68</strain>
    </source>
</reference>
<feature type="region of interest" description="Disordered" evidence="1">
    <location>
        <begin position="840"/>
        <end position="928"/>
    </location>
</feature>
<proteinExistence type="predicted"/>
<gene>
    <name evidence="3" type="ORF">EX30DRAFT_333582</name>
</gene>
<feature type="region of interest" description="Disordered" evidence="1">
    <location>
        <begin position="46"/>
        <end position="147"/>
    </location>
</feature>
<feature type="region of interest" description="Disordered" evidence="1">
    <location>
        <begin position="344"/>
        <end position="404"/>
    </location>
</feature>
<dbReference type="AlphaFoldDB" id="A0A4S2MPY6"/>
<evidence type="ECO:0000313" key="3">
    <source>
        <dbReference type="EMBL" id="TGZ79250.1"/>
    </source>
</evidence>
<feature type="region of interest" description="Disordered" evidence="1">
    <location>
        <begin position="197"/>
        <end position="253"/>
    </location>
</feature>
<protein>
    <submittedName>
        <fullName evidence="3">TBC-domain-containing protein</fullName>
    </submittedName>
</protein>
<evidence type="ECO:0000259" key="2">
    <source>
        <dbReference type="PROSITE" id="PS50086"/>
    </source>
</evidence>
<dbReference type="STRING" id="341454.A0A4S2MPY6"/>
<sequence>MLVDAEVGNAVIERRLRECTKWRETERGERGYSEDVGEMLGEAMGEDVADGDAGEDTESMVSVEGSGVSEGPAKKPGWKGLFWGPKQPGRDDRDIDSLTSRRAASTGSAAIKKRGLPTPTSNPYQLSSAAMSRNGSRTSLSSVRSTNLRSVSLQYGTSSSRGMTPLPYEIPDVTAQGSSASSVGNWALRIAAISTAGGGQEGETGGEHAPPAKQRPRAISIPDSNGNDAKANRSRRTQNGNTNDRSSGSVPATTTKLLSEIRDTAEKIAPLGAGGGGGGGGEYPIPIEASDNGPMEMELILPPEEQPPPLLQLSVDEIARLYENEDVVDRLGFVYDKRRSGVSKKVLAERKKRDDEEGKVGEDGGDAPETPKEGEEERDDPKTPKRWPDITNESTSELASSASSISYMSAQSSTVPLDSNKDSTTAKTSILIDRISRPSISIPSTASTATAFSYNAPTTTITASAAKDITARILHLHDTQQTTRHQHASHQSERALKHWDDFLQTLRRLHCPSTNPSSERLLADGELISLATTRNTKNGKAKERWLEFRALVFAGIPDCYRHKIWPEFSGARQLRQPGYYHELLAQPPDDEDRECARQIEPDMDRTFTNNVWFKKGPGTEKLRRVLTAYARRNRKVGYCQGMNMIAASLLLVMLEEDAFWVLCAIVEKILPEGYFGKELEASRADQEVLQTLVSTYLPTLHTHLTTLHPEATLSFITIEWFLTLFTRLLPLTTTYRIWDPLLCISGSKFLFQTALALLQIHEKRLLECDSAAEVYAFLSGGKVAEVEVERLVARARAWEEVVGRAGVDGLRREVVGRRWREGGEREAVVKILVDEEEGEVEGVAGEGMGVGEEERTKEMPEGDMKTGDGRLDDDTTPNLEPTPFSASSVDNIESPIPPTSDSPASSPASRPLRTLPTAGAAVDQLVAA</sequence>
<feature type="compositionally biased region" description="Polar residues" evidence="1">
    <location>
        <begin position="118"/>
        <end position="147"/>
    </location>
</feature>
<evidence type="ECO:0000313" key="4">
    <source>
        <dbReference type="Proteomes" id="UP000298138"/>
    </source>
</evidence>
<dbReference type="InterPro" id="IPR000195">
    <property type="entry name" value="Rab-GAP-TBC_dom"/>
</dbReference>
<organism evidence="3 4">
    <name type="scientific">Ascodesmis nigricans</name>
    <dbReference type="NCBI Taxonomy" id="341454"/>
    <lineage>
        <taxon>Eukaryota</taxon>
        <taxon>Fungi</taxon>
        <taxon>Dikarya</taxon>
        <taxon>Ascomycota</taxon>
        <taxon>Pezizomycotina</taxon>
        <taxon>Pezizomycetes</taxon>
        <taxon>Pezizales</taxon>
        <taxon>Ascodesmidaceae</taxon>
        <taxon>Ascodesmis</taxon>
    </lineage>
</organism>
<dbReference type="Pfam" id="PF00566">
    <property type="entry name" value="RabGAP-TBC"/>
    <property type="match status" value="1"/>
</dbReference>
<dbReference type="EMBL" id="ML220133">
    <property type="protein sequence ID" value="TGZ79250.1"/>
    <property type="molecule type" value="Genomic_DNA"/>
</dbReference>
<dbReference type="InterPro" id="IPR050302">
    <property type="entry name" value="Rab_GAP_TBC_domain"/>
</dbReference>
<dbReference type="PROSITE" id="PS50086">
    <property type="entry name" value="TBC_RABGAP"/>
    <property type="match status" value="1"/>
</dbReference>
<feature type="compositionally biased region" description="Low complexity" evidence="1">
    <location>
        <begin position="394"/>
        <end position="404"/>
    </location>
</feature>
<dbReference type="Gene3D" id="1.10.472.80">
    <property type="entry name" value="Ypt/Rab-GAP domain of gyp1p, domain 3"/>
    <property type="match status" value="1"/>
</dbReference>
<accession>A0A4S2MPY6</accession>
<dbReference type="Gene3D" id="1.10.8.270">
    <property type="entry name" value="putative rabgap domain of human tbc1 domain family member 14 like domains"/>
    <property type="match status" value="1"/>
</dbReference>